<dbReference type="InterPro" id="IPR016181">
    <property type="entry name" value="Acyl_CoA_acyltransferase"/>
</dbReference>
<dbReference type="Gene3D" id="3.40.630.30">
    <property type="match status" value="1"/>
</dbReference>
<accession>A0A512PF87</accession>
<dbReference type="SUPFAM" id="SSF55729">
    <property type="entry name" value="Acyl-CoA N-acyltransferases (Nat)"/>
    <property type="match status" value="1"/>
</dbReference>
<dbReference type="InterPro" id="IPR000182">
    <property type="entry name" value="GNAT_dom"/>
</dbReference>
<evidence type="ECO:0000313" key="2">
    <source>
        <dbReference type="EMBL" id="GEP69871.1"/>
    </source>
</evidence>
<evidence type="ECO:0000313" key="3">
    <source>
        <dbReference type="Proteomes" id="UP000321798"/>
    </source>
</evidence>
<dbReference type="EMBL" id="BKAL01000008">
    <property type="protein sequence ID" value="GEP69871.1"/>
    <property type="molecule type" value="Genomic_DNA"/>
</dbReference>
<name>A0A512PF87_9CELL</name>
<feature type="domain" description="N-acetyltransferase" evidence="1">
    <location>
        <begin position="15"/>
        <end position="166"/>
    </location>
</feature>
<proteinExistence type="predicted"/>
<dbReference type="PANTHER" id="PTHR43792:SF1">
    <property type="entry name" value="N-ACETYLTRANSFERASE DOMAIN-CONTAINING PROTEIN"/>
    <property type="match status" value="1"/>
</dbReference>
<comment type="caution">
    <text evidence="2">The sequence shown here is derived from an EMBL/GenBank/DDBJ whole genome shotgun (WGS) entry which is preliminary data.</text>
</comment>
<dbReference type="OrthoDB" id="4142102at2"/>
<dbReference type="GO" id="GO:0016747">
    <property type="term" value="F:acyltransferase activity, transferring groups other than amino-acyl groups"/>
    <property type="evidence" value="ECO:0007669"/>
    <property type="project" value="InterPro"/>
</dbReference>
<keyword evidence="3" id="KW-1185">Reference proteome</keyword>
<sequence length="171" mass="18481">MPFDPLPARLETDRLVMTPEAADDAVWLARLFTARGAGVVSTAEAEDRIVAMQRVVAEHGIGARVLRAKPGREPLGYCAIIVGRGSLAEPELAYELLPEARGMGYATEGSRALLDAVFRTGRSRIWSTVRAWNGPSLRVLDSLGFVRDRVTQDAQGELVWLVATAAARGPV</sequence>
<protein>
    <submittedName>
        <fullName evidence="2">N-acetyltransferase</fullName>
    </submittedName>
</protein>
<dbReference type="PROSITE" id="PS51186">
    <property type="entry name" value="GNAT"/>
    <property type="match status" value="1"/>
</dbReference>
<evidence type="ECO:0000259" key="1">
    <source>
        <dbReference type="PROSITE" id="PS51186"/>
    </source>
</evidence>
<dbReference type="RefSeq" id="WP_146953613.1">
    <property type="nucleotide sequence ID" value="NZ_BAABBJ010000001.1"/>
</dbReference>
<dbReference type="InterPro" id="IPR051531">
    <property type="entry name" value="N-acetyltransferase"/>
</dbReference>
<organism evidence="2 3">
    <name type="scientific">Cellulomonas soli</name>
    <dbReference type="NCBI Taxonomy" id="931535"/>
    <lineage>
        <taxon>Bacteria</taxon>
        <taxon>Bacillati</taxon>
        <taxon>Actinomycetota</taxon>
        <taxon>Actinomycetes</taxon>
        <taxon>Micrococcales</taxon>
        <taxon>Cellulomonadaceae</taxon>
        <taxon>Cellulomonas</taxon>
    </lineage>
</organism>
<dbReference type="AlphaFoldDB" id="A0A512PF87"/>
<reference evidence="2 3" key="1">
    <citation type="submission" date="2019-07" db="EMBL/GenBank/DDBJ databases">
        <title>Whole genome shotgun sequence of Cellulomonas soli NBRC 109434.</title>
        <authorList>
            <person name="Hosoyama A."/>
            <person name="Uohara A."/>
            <person name="Ohji S."/>
            <person name="Ichikawa N."/>
        </authorList>
    </citation>
    <scope>NUCLEOTIDE SEQUENCE [LARGE SCALE GENOMIC DNA]</scope>
    <source>
        <strain evidence="2 3">NBRC 109434</strain>
    </source>
</reference>
<dbReference type="Pfam" id="PF13302">
    <property type="entry name" value="Acetyltransf_3"/>
    <property type="match status" value="1"/>
</dbReference>
<gene>
    <name evidence="2" type="ORF">CSO01_25860</name>
</gene>
<keyword evidence="2" id="KW-0808">Transferase</keyword>
<dbReference type="Proteomes" id="UP000321798">
    <property type="component" value="Unassembled WGS sequence"/>
</dbReference>
<dbReference type="PANTHER" id="PTHR43792">
    <property type="entry name" value="GNAT FAMILY, PUTATIVE (AFU_ORTHOLOGUE AFUA_3G00765)-RELATED-RELATED"/>
    <property type="match status" value="1"/>
</dbReference>